<dbReference type="PANTHER" id="PTHR42685">
    <property type="entry name" value="GERANYLGERANYL DIPHOSPHATE REDUCTASE"/>
    <property type="match status" value="1"/>
</dbReference>
<comment type="caution">
    <text evidence="2">The sequence shown here is derived from an EMBL/GenBank/DDBJ whole genome shotgun (WGS) entry which is preliminary data.</text>
</comment>
<organism evidence="2 3">
    <name type="scientific">Flagellimonas spongiicola</name>
    <dbReference type="NCBI Taxonomy" id="2942208"/>
    <lineage>
        <taxon>Bacteria</taxon>
        <taxon>Pseudomonadati</taxon>
        <taxon>Bacteroidota</taxon>
        <taxon>Flavobacteriia</taxon>
        <taxon>Flavobacteriales</taxon>
        <taxon>Flavobacteriaceae</taxon>
        <taxon>Flagellimonas</taxon>
    </lineage>
</organism>
<sequence length="375" mass="41597">MKCADVLIIGGGLAGLTAAIELSTKGYRVVVVEKKPYPRHKVCGEYISQEIVPYMQGIGVNLIANDFPQIDTLQLSAQNGPAVSVKLPLGGIGISRYELDNLLYEKCIYNNVKFIFSTVTNVQFNSDDFKVTIESNPKIKAGLVFGAFGKRSNLDVSLKRRTPRQKSPWLAVKCHYEYGKHPSNVVGLHNFEGGYAGISQVEKGKINLCYLASFESFKSYGNIEAFNAEVVSKNPFLAEFLSNAIPVFQNPLSIAQISFGKRPLVSNHILMCGDTAGIIHPLCGNGMAMAIHGAYIAASVAHKFLSGYELSRTSMEKQYEKEWNAHFKNRIRLGEWLQSVMLHTKWFNLGLRTIAKSDYLLQSIIRQTHGTPILN</sequence>
<proteinExistence type="predicted"/>
<gene>
    <name evidence="2" type="ORF">M3P19_04835</name>
</gene>
<dbReference type="InterPro" id="IPR050407">
    <property type="entry name" value="Geranylgeranyl_reductase"/>
</dbReference>
<dbReference type="InterPro" id="IPR036188">
    <property type="entry name" value="FAD/NAD-bd_sf"/>
</dbReference>
<name>A0ABT0PRH8_9FLAO</name>
<dbReference type="PANTHER" id="PTHR42685:SF22">
    <property type="entry name" value="CONDITIONED MEDIUM FACTOR RECEPTOR 1"/>
    <property type="match status" value="1"/>
</dbReference>
<evidence type="ECO:0000313" key="3">
    <source>
        <dbReference type="Proteomes" id="UP001203607"/>
    </source>
</evidence>
<dbReference type="RefSeq" id="WP_249656499.1">
    <property type="nucleotide sequence ID" value="NZ_JAMFMA010000001.1"/>
</dbReference>
<dbReference type="Proteomes" id="UP001203607">
    <property type="component" value="Unassembled WGS sequence"/>
</dbReference>
<feature type="domain" description="FAD-binding" evidence="1">
    <location>
        <begin position="4"/>
        <end position="307"/>
    </location>
</feature>
<dbReference type="InterPro" id="IPR002938">
    <property type="entry name" value="FAD-bd"/>
</dbReference>
<dbReference type="SUPFAM" id="SSF51905">
    <property type="entry name" value="FAD/NAD(P)-binding domain"/>
    <property type="match status" value="1"/>
</dbReference>
<dbReference type="PRINTS" id="PR00420">
    <property type="entry name" value="RNGMNOXGNASE"/>
</dbReference>
<dbReference type="Pfam" id="PF01494">
    <property type="entry name" value="FAD_binding_3"/>
    <property type="match status" value="1"/>
</dbReference>
<dbReference type="EMBL" id="JAMFMA010000001">
    <property type="protein sequence ID" value="MCL6273322.1"/>
    <property type="molecule type" value="Genomic_DNA"/>
</dbReference>
<evidence type="ECO:0000259" key="1">
    <source>
        <dbReference type="Pfam" id="PF01494"/>
    </source>
</evidence>
<evidence type="ECO:0000313" key="2">
    <source>
        <dbReference type="EMBL" id="MCL6273322.1"/>
    </source>
</evidence>
<reference evidence="2 3" key="1">
    <citation type="submission" date="2022-05" db="EMBL/GenBank/DDBJ databases">
        <authorList>
            <person name="Park J.-S."/>
        </authorList>
    </citation>
    <scope>NUCLEOTIDE SEQUENCE [LARGE SCALE GENOMIC DNA]</scope>
    <source>
        <strain evidence="2 3">2012CJ35-5</strain>
    </source>
</reference>
<accession>A0ABT0PRH8</accession>
<protein>
    <submittedName>
        <fullName evidence="2">NAD(P)/FAD-dependent oxidoreductase</fullName>
    </submittedName>
</protein>
<dbReference type="Gene3D" id="3.50.50.60">
    <property type="entry name" value="FAD/NAD(P)-binding domain"/>
    <property type="match status" value="1"/>
</dbReference>
<keyword evidence="3" id="KW-1185">Reference proteome</keyword>